<keyword evidence="15" id="KW-1002">Plastid outer membrane</keyword>
<dbReference type="InterPro" id="IPR050185">
    <property type="entry name" value="Ub_carboxyl-term_hydrolase"/>
</dbReference>
<evidence type="ECO:0000256" key="14">
    <source>
        <dbReference type="ARBA" id="ARBA00022801"/>
    </source>
</evidence>
<dbReference type="GO" id="GO:0016579">
    <property type="term" value="P:protein deubiquitination"/>
    <property type="evidence" value="ECO:0007669"/>
    <property type="project" value="InterPro"/>
</dbReference>
<keyword evidence="24" id="KW-0539">Nucleus</keyword>
<feature type="region of interest" description="Disordered" evidence="27">
    <location>
        <begin position="417"/>
        <end position="446"/>
    </location>
</feature>
<organism evidence="31 32">
    <name type="scientific">Cucurbita argyrosperma subsp. sororia</name>
    <dbReference type="NCBI Taxonomy" id="37648"/>
    <lineage>
        <taxon>Eukaryota</taxon>
        <taxon>Viridiplantae</taxon>
        <taxon>Streptophyta</taxon>
        <taxon>Embryophyta</taxon>
        <taxon>Tracheophyta</taxon>
        <taxon>Spermatophyta</taxon>
        <taxon>Magnoliopsida</taxon>
        <taxon>eudicotyledons</taxon>
        <taxon>Gunneridae</taxon>
        <taxon>Pentapetalae</taxon>
        <taxon>rosids</taxon>
        <taxon>fabids</taxon>
        <taxon>Cucurbitales</taxon>
        <taxon>Cucurbitaceae</taxon>
        <taxon>Cucurbiteae</taxon>
        <taxon>Cucurbita</taxon>
    </lineage>
</organism>
<sequence>MVFSTSHFAGNGDCCIAHRVFSGILRSDVMCMACGFTSTTYDPCVDISLDLEPNLAGSAKMAATRSNLPCNGEADCMNSSQNQRLSSLVGCLDQFTRPEKLGSDQKFFCQQCQVRQESLKQMSIRKLPLVSCFHIKRFEHSSVRKMSRKVDRYLQFPFSLDMAPYLSSSILRNRFGNRIFPFDGDEQDGCNETSSEFELFAVITHKGKLDAGHYVTYLRLSNQWYKCDDAWITQVNENIVRAAQGYMMFYVQKMLYYKARIDIVFSDKLSSKWMPKHSSRRSRRAQTFWGGSLSDPYYLKGTNVHGVVAQQITDLSSHTMKKSFQIVFLSYPFSLALALAILLAPLSSPYSSIGIGIGISIGRTFVADAIASTICLIQFGLISLLFSCLRQNEGFFGEENKEHVDEDQDGEVAQATTIVPPTAPHTSDSGGSLENQEDLPLEQSQRSSNRVKVDVLTMIEDLQVQFFRLLQRIGQTSNNLLVEKVLYRIHLATLIQVGESDLKRVNLERGKAREKAAEQEAAGIPESSFTFRVLVLGKTGVGKSATINSLFDQAKTATDAFQPATDRIQEIVGTINGIKVSIIDTPGLSQSSSGNMKRNKKILFSVKRYIRKSPPDIVLYFERLDLINKNHADYFLMKLINEVFGPAIWFNTILVLTHCSSALPEGPDGYPVSFESYVSHCSELLQQNIHQAVSDPRLENPVLLVENHPQCKKNIMGEKVLPNGQVWRSHFLLLCICYKVLGSINTLLKFQNCIELGPLANTRLPSLPHLLSSILRHRNTTSPSGVDYDIEAILLRDNEEDEYDDLPSIRILTKSQFEKLSNSQKKEYLDELEYRETLYLKKQLREEYQRRKEIKLLKHRDSEHNDNNGDLQASPEAEAVLLPDMAVPPSFDSDCPVHRYRCIAVDDQWIVRPVLDPQGWDHDVGFDGINLETAMEMNKNVFTSVTGQVSKDKRFFNIQSECAASYMDSRGSSYTLGLDVQSSGTDRIYTVHSNAKLGNIKHNHPGIGLSLISFKRNCYYGVKLEDTISIGKRVKLVANGGRIEGAGQMAYGGSIVATLRGEDYPVRNDHLSLTMTVLSFDKETILSGNVESEFRLNRSMRLSVNANLNTRKMGQICIKTSSCEHLQIALISGFTILRALLRRKEIETM</sequence>
<evidence type="ECO:0000256" key="25">
    <source>
        <dbReference type="ARBA" id="ARBA00023766"/>
    </source>
</evidence>
<keyword evidence="9" id="KW-0645">Protease</keyword>
<comment type="similarity">
    <text evidence="26">Belongs to the TRAFAC class TrmE-Era-EngA-EngB-Septin-like GTPase superfamily. AIG1/Toc34/Toc159-like paraseptin GTPase family. TOC159 subfamily.</text>
</comment>
<keyword evidence="22 28" id="KW-0472">Membrane</keyword>
<dbReference type="GO" id="GO:0015031">
    <property type="term" value="P:protein transport"/>
    <property type="evidence" value="ECO:0007669"/>
    <property type="project" value="UniProtKB-KW"/>
</dbReference>
<dbReference type="GO" id="GO:0009707">
    <property type="term" value="C:chloroplast outer membrane"/>
    <property type="evidence" value="ECO:0007669"/>
    <property type="project" value="UniProtKB-SubCell"/>
</dbReference>
<evidence type="ECO:0000256" key="21">
    <source>
        <dbReference type="ARBA" id="ARBA00023134"/>
    </source>
</evidence>
<dbReference type="InterPro" id="IPR001394">
    <property type="entry name" value="Peptidase_C19_UCH"/>
</dbReference>
<dbReference type="GO" id="GO:0045036">
    <property type="term" value="P:protein targeting to chloroplast"/>
    <property type="evidence" value="ECO:0007669"/>
    <property type="project" value="InterPro"/>
</dbReference>
<evidence type="ECO:0000256" key="26">
    <source>
        <dbReference type="ARBA" id="ARBA00023775"/>
    </source>
</evidence>
<evidence type="ECO:0000256" key="2">
    <source>
        <dbReference type="ARBA" id="ARBA00001946"/>
    </source>
</evidence>
<dbReference type="FunFam" id="3.40.50.300:FF:000413">
    <property type="entry name" value="Translocase of chloroplast 120, chloroplastic"/>
    <property type="match status" value="1"/>
</dbReference>
<dbReference type="GO" id="GO:0005634">
    <property type="term" value="C:nucleus"/>
    <property type="evidence" value="ECO:0007669"/>
    <property type="project" value="UniProtKB-SubCell"/>
</dbReference>
<comment type="caution">
    <text evidence="31">The sequence shown here is derived from an EMBL/GenBank/DDBJ whole genome shotgun (WGS) entry which is preliminary data.</text>
</comment>
<evidence type="ECO:0000256" key="13">
    <source>
        <dbReference type="ARBA" id="ARBA00022786"/>
    </source>
</evidence>
<evidence type="ECO:0000256" key="28">
    <source>
        <dbReference type="SAM" id="Phobius"/>
    </source>
</evidence>
<keyword evidence="7" id="KW-0150">Chloroplast</keyword>
<dbReference type="EC" id="3.4.19.12" evidence="5"/>
<dbReference type="InterPro" id="IPR024283">
    <property type="entry name" value="TOC159_MAD"/>
</dbReference>
<dbReference type="PROSITE" id="PS50235">
    <property type="entry name" value="USP_3"/>
    <property type="match status" value="1"/>
</dbReference>
<dbReference type="InterPro" id="IPR005690">
    <property type="entry name" value="Toc86_159"/>
</dbReference>
<accession>A0AAV6NLT5</accession>
<dbReference type="AlphaFoldDB" id="A0AAV6NLT5"/>
<dbReference type="NCBIfam" id="TIGR00993">
    <property type="entry name" value="3a0901s04IAP86"/>
    <property type="match status" value="1"/>
</dbReference>
<keyword evidence="19 28" id="KW-1133">Transmembrane helix</keyword>
<feature type="non-terminal residue" evidence="31">
    <location>
        <position position="1"/>
    </location>
</feature>
<dbReference type="GO" id="GO:0006508">
    <property type="term" value="P:proteolysis"/>
    <property type="evidence" value="ECO:0007669"/>
    <property type="project" value="UniProtKB-KW"/>
</dbReference>
<evidence type="ECO:0000256" key="16">
    <source>
        <dbReference type="ARBA" id="ARBA00022807"/>
    </source>
</evidence>
<keyword evidence="21" id="KW-0342">GTP-binding</keyword>
<evidence type="ECO:0000313" key="31">
    <source>
        <dbReference type="EMBL" id="KAG6599375.1"/>
    </source>
</evidence>
<name>A0AAV6NLT5_9ROSI</name>
<keyword evidence="11" id="KW-0479">Metal-binding</keyword>
<evidence type="ECO:0000256" key="15">
    <source>
        <dbReference type="ARBA" id="ARBA00022805"/>
    </source>
</evidence>
<keyword evidence="23" id="KW-0804">Transcription</keyword>
<evidence type="ECO:0000256" key="19">
    <source>
        <dbReference type="ARBA" id="ARBA00022989"/>
    </source>
</evidence>
<dbReference type="EMBL" id="JAGKQH010000005">
    <property type="protein sequence ID" value="KAG6599375.1"/>
    <property type="molecule type" value="Genomic_DNA"/>
</dbReference>
<dbReference type="InterPro" id="IPR028889">
    <property type="entry name" value="USP"/>
</dbReference>
<feature type="compositionally biased region" description="Polar residues" evidence="27">
    <location>
        <begin position="417"/>
        <end position="434"/>
    </location>
</feature>
<comment type="subcellular location">
    <subcellularLocation>
        <location evidence="3">Nucleus</location>
    </subcellularLocation>
    <subcellularLocation>
        <location evidence="25">Plastid</location>
        <location evidence="25">Chloroplast outer membrane</location>
        <topology evidence="25">Single-pass membrane protein</topology>
    </subcellularLocation>
</comment>
<evidence type="ECO:0000256" key="1">
    <source>
        <dbReference type="ARBA" id="ARBA00000707"/>
    </source>
</evidence>
<feature type="transmembrane region" description="Helical" evidence="28">
    <location>
        <begin position="324"/>
        <end position="344"/>
    </location>
</feature>
<keyword evidence="32" id="KW-1185">Reference proteome</keyword>
<dbReference type="GO" id="GO:0003924">
    <property type="term" value="F:GTPase activity"/>
    <property type="evidence" value="ECO:0007669"/>
    <property type="project" value="InterPro"/>
</dbReference>
<dbReference type="PANTHER" id="PTHR21646:SF33">
    <property type="entry name" value="UBIQUITIN CARBOXYL-TERMINAL HYDROLASE 22"/>
    <property type="match status" value="1"/>
</dbReference>
<comment type="cofactor">
    <cofactor evidence="2">
        <name>Mg(2+)</name>
        <dbReference type="ChEBI" id="CHEBI:18420"/>
    </cofactor>
</comment>
<evidence type="ECO:0000256" key="17">
    <source>
        <dbReference type="ARBA" id="ARBA00022842"/>
    </source>
</evidence>
<reference evidence="31 32" key="1">
    <citation type="journal article" date="2021" name="Hortic Res">
        <title>The domestication of Cucurbita argyrosperma as revealed by the genome of its wild relative.</title>
        <authorList>
            <person name="Barrera-Redondo J."/>
            <person name="Sanchez-de la Vega G."/>
            <person name="Aguirre-Liguori J.A."/>
            <person name="Castellanos-Morales G."/>
            <person name="Gutierrez-Guerrero Y.T."/>
            <person name="Aguirre-Dugua X."/>
            <person name="Aguirre-Planter E."/>
            <person name="Tenaillon M.I."/>
            <person name="Lira-Saade R."/>
            <person name="Eguiarte L.E."/>
        </authorList>
    </citation>
    <scope>NUCLEOTIDE SEQUENCE [LARGE SCALE GENOMIC DNA]</scope>
    <source>
        <strain evidence="31">JBR-2021</strain>
    </source>
</reference>
<keyword evidence="14" id="KW-0378">Hydrolase</keyword>
<keyword evidence="12" id="KW-0547">Nucleotide-binding</keyword>
<keyword evidence="17" id="KW-0460">Magnesium</keyword>
<proteinExistence type="inferred from homology"/>
<evidence type="ECO:0000256" key="5">
    <source>
        <dbReference type="ARBA" id="ARBA00012759"/>
    </source>
</evidence>
<dbReference type="Proteomes" id="UP000685013">
    <property type="component" value="Chromosome 5"/>
</dbReference>
<keyword evidence="18" id="KW-0653">Protein transport</keyword>
<keyword evidence="8" id="KW-0934">Plastid</keyword>
<evidence type="ECO:0000256" key="8">
    <source>
        <dbReference type="ARBA" id="ARBA00022640"/>
    </source>
</evidence>
<keyword evidence="20" id="KW-0805">Transcription regulation</keyword>
<gene>
    <name evidence="31" type="primary">TOC90</name>
    <name evidence="31" type="ORF">SDJN03_09153</name>
</gene>
<evidence type="ECO:0000256" key="24">
    <source>
        <dbReference type="ARBA" id="ARBA00023242"/>
    </source>
</evidence>
<evidence type="ECO:0000256" key="9">
    <source>
        <dbReference type="ARBA" id="ARBA00022670"/>
    </source>
</evidence>
<feature type="domain" description="AIG1-type G" evidence="30">
    <location>
        <begin position="528"/>
        <end position="768"/>
    </location>
</feature>
<evidence type="ECO:0000256" key="11">
    <source>
        <dbReference type="ARBA" id="ARBA00022723"/>
    </source>
</evidence>
<evidence type="ECO:0000256" key="6">
    <source>
        <dbReference type="ARBA" id="ARBA00022448"/>
    </source>
</evidence>
<comment type="similarity">
    <text evidence="4">Belongs to the peptidase C19 family.</text>
</comment>
<dbReference type="GO" id="GO:0046872">
    <property type="term" value="F:metal ion binding"/>
    <property type="evidence" value="ECO:0007669"/>
    <property type="project" value="UniProtKB-KW"/>
</dbReference>
<protein>
    <recommendedName>
        <fullName evidence="5">ubiquitinyl hydrolase 1</fullName>
        <ecNumber evidence="5">3.4.19.12</ecNumber>
    </recommendedName>
</protein>
<dbReference type="Pfam" id="PF00443">
    <property type="entry name" value="UCH"/>
    <property type="match status" value="1"/>
</dbReference>
<evidence type="ECO:0000256" key="3">
    <source>
        <dbReference type="ARBA" id="ARBA00004123"/>
    </source>
</evidence>
<dbReference type="PROSITE" id="PS00973">
    <property type="entry name" value="USP_2"/>
    <property type="match status" value="1"/>
</dbReference>
<keyword evidence="10 28" id="KW-0812">Transmembrane</keyword>
<dbReference type="Pfam" id="PF11886">
    <property type="entry name" value="TOC159_MAD"/>
    <property type="match status" value="1"/>
</dbReference>
<evidence type="ECO:0000256" key="18">
    <source>
        <dbReference type="ARBA" id="ARBA00022927"/>
    </source>
</evidence>
<dbReference type="InterPro" id="IPR018200">
    <property type="entry name" value="USP_CS"/>
</dbReference>
<evidence type="ECO:0000256" key="27">
    <source>
        <dbReference type="SAM" id="MobiDB-lite"/>
    </source>
</evidence>
<evidence type="ECO:0000256" key="10">
    <source>
        <dbReference type="ARBA" id="ARBA00022692"/>
    </source>
</evidence>
<keyword evidence="6" id="KW-0813">Transport</keyword>
<evidence type="ECO:0000256" key="22">
    <source>
        <dbReference type="ARBA" id="ARBA00023136"/>
    </source>
</evidence>
<evidence type="ECO:0000256" key="23">
    <source>
        <dbReference type="ARBA" id="ARBA00023163"/>
    </source>
</evidence>
<feature type="transmembrane region" description="Helical" evidence="28">
    <location>
        <begin position="365"/>
        <end position="386"/>
    </location>
</feature>
<dbReference type="GO" id="GO:0005525">
    <property type="term" value="F:GTP binding"/>
    <property type="evidence" value="ECO:0007669"/>
    <property type="project" value="UniProtKB-KW"/>
</dbReference>
<keyword evidence="13" id="KW-0833">Ubl conjugation pathway</keyword>
<comment type="catalytic activity">
    <reaction evidence="1">
        <text>Thiol-dependent hydrolysis of ester, thioester, amide, peptide and isopeptide bonds formed by the C-terminal Gly of ubiquitin (a 76-residue protein attached to proteins as an intracellular targeting signal).</text>
        <dbReference type="EC" id="3.4.19.12"/>
    </reaction>
</comment>
<dbReference type="PROSITE" id="PS51720">
    <property type="entry name" value="G_AIG1"/>
    <property type="match status" value="1"/>
</dbReference>
<keyword evidence="16" id="KW-0788">Thiol protease</keyword>
<feature type="domain" description="USP" evidence="29">
    <location>
        <begin position="1"/>
        <end position="253"/>
    </location>
</feature>
<dbReference type="InterPro" id="IPR006703">
    <property type="entry name" value="G_AIG1"/>
</dbReference>
<evidence type="ECO:0000256" key="4">
    <source>
        <dbReference type="ARBA" id="ARBA00009085"/>
    </source>
</evidence>
<evidence type="ECO:0000259" key="29">
    <source>
        <dbReference type="PROSITE" id="PS50235"/>
    </source>
</evidence>
<dbReference type="Pfam" id="PF04548">
    <property type="entry name" value="AIG1"/>
    <property type="match status" value="1"/>
</dbReference>
<evidence type="ECO:0000256" key="20">
    <source>
        <dbReference type="ARBA" id="ARBA00023015"/>
    </source>
</evidence>
<dbReference type="GO" id="GO:0004843">
    <property type="term" value="F:cysteine-type deubiquitinase activity"/>
    <property type="evidence" value="ECO:0007669"/>
    <property type="project" value="UniProtKB-EC"/>
</dbReference>
<evidence type="ECO:0000259" key="30">
    <source>
        <dbReference type="PROSITE" id="PS51720"/>
    </source>
</evidence>
<evidence type="ECO:0000256" key="12">
    <source>
        <dbReference type="ARBA" id="ARBA00022741"/>
    </source>
</evidence>
<evidence type="ECO:0000256" key="7">
    <source>
        <dbReference type="ARBA" id="ARBA00022528"/>
    </source>
</evidence>
<dbReference type="PANTHER" id="PTHR21646">
    <property type="entry name" value="UBIQUITIN CARBOXYL-TERMINAL HYDROLASE"/>
    <property type="match status" value="1"/>
</dbReference>
<evidence type="ECO:0000313" key="32">
    <source>
        <dbReference type="Proteomes" id="UP000685013"/>
    </source>
</evidence>